<dbReference type="EMBL" id="JBHMEY010000038">
    <property type="protein sequence ID" value="MFB9097168.1"/>
    <property type="molecule type" value="Genomic_DNA"/>
</dbReference>
<evidence type="ECO:0000313" key="2">
    <source>
        <dbReference type="EMBL" id="MFB9097168.1"/>
    </source>
</evidence>
<organism evidence="2 3">
    <name type="scientific">Flavobacterium jumunjinense</name>
    <dbReference type="NCBI Taxonomy" id="998845"/>
    <lineage>
        <taxon>Bacteria</taxon>
        <taxon>Pseudomonadati</taxon>
        <taxon>Bacteroidota</taxon>
        <taxon>Flavobacteriia</taxon>
        <taxon>Flavobacteriales</taxon>
        <taxon>Flavobacteriaceae</taxon>
        <taxon>Flavobacterium</taxon>
    </lineage>
</organism>
<keyword evidence="3" id="KW-1185">Reference proteome</keyword>
<comment type="caution">
    <text evidence="2">The sequence shown here is derived from an EMBL/GenBank/DDBJ whole genome shotgun (WGS) entry which is preliminary data.</text>
</comment>
<dbReference type="SUPFAM" id="SSF55724">
    <property type="entry name" value="Mog1p/PsbP-like"/>
    <property type="match status" value="1"/>
</dbReference>
<accession>A0ABV5GP57</accession>
<gene>
    <name evidence="2" type="ORF">ACFFVF_11615</name>
</gene>
<dbReference type="InterPro" id="IPR016123">
    <property type="entry name" value="Mog1/PsbP_a/b/a-sand"/>
</dbReference>
<proteinExistence type="predicted"/>
<name>A0ABV5GP57_9FLAO</name>
<sequence length="169" mass="19700">MKTLTKYFIVSLIILISCKGNSEKSGLIDYKSEDGSISLKYPENWSIDVSKSSGANIYLFSGNTENINLIIQDIGNDYNLDSYTQLSENQIRSIEGAKLYQSERIQINGNEVHFLEYQADIRKRRELRFMQYCILKHQKAYVITYTCELDRFEKTKHLALKIMQSFKIQ</sequence>
<dbReference type="Pfam" id="PF01789">
    <property type="entry name" value="PsbP"/>
    <property type="match status" value="1"/>
</dbReference>
<reference evidence="2 3" key="1">
    <citation type="submission" date="2024-09" db="EMBL/GenBank/DDBJ databases">
        <authorList>
            <person name="Sun Q."/>
            <person name="Mori K."/>
        </authorList>
    </citation>
    <scope>NUCLEOTIDE SEQUENCE [LARGE SCALE GENOMIC DNA]</scope>
    <source>
        <strain evidence="2 3">CECT 7955</strain>
    </source>
</reference>
<dbReference type="Gene3D" id="3.40.1000.10">
    <property type="entry name" value="Mog1/PsbP, alpha/beta/alpha sandwich"/>
    <property type="match status" value="1"/>
</dbReference>
<dbReference type="PROSITE" id="PS51257">
    <property type="entry name" value="PROKAR_LIPOPROTEIN"/>
    <property type="match status" value="1"/>
</dbReference>
<evidence type="ECO:0000313" key="3">
    <source>
        <dbReference type="Proteomes" id="UP001589607"/>
    </source>
</evidence>
<feature type="domain" description="PsbP C-terminal" evidence="1">
    <location>
        <begin position="26"/>
        <end position="168"/>
    </location>
</feature>
<dbReference type="InterPro" id="IPR002683">
    <property type="entry name" value="PsbP_C"/>
</dbReference>
<protein>
    <submittedName>
        <fullName evidence="2">PsbP-related protein</fullName>
    </submittedName>
</protein>
<dbReference type="RefSeq" id="WP_236454223.1">
    <property type="nucleotide sequence ID" value="NZ_CBCSGE010000033.1"/>
</dbReference>
<evidence type="ECO:0000259" key="1">
    <source>
        <dbReference type="Pfam" id="PF01789"/>
    </source>
</evidence>
<dbReference type="Proteomes" id="UP001589607">
    <property type="component" value="Unassembled WGS sequence"/>
</dbReference>